<evidence type="ECO:0000313" key="9">
    <source>
        <dbReference type="EMBL" id="UGS33904.1"/>
    </source>
</evidence>
<feature type="active site" description="Proton donor" evidence="4">
    <location>
        <position position="119"/>
    </location>
</feature>
<dbReference type="InterPro" id="IPR036291">
    <property type="entry name" value="NAD(P)-bd_dom_sf"/>
</dbReference>
<sequence length="427" mass="46627">MAGVQEREPPDVTRPAGISNIEVVTQNFDAAADRIGLEDDLRAVFRGSYREVQVQIPVRLSDGRVRVYHGYRVQHNGARGPYKGGLRYHHEVDLDEVRALASLMTWKTAIVGVPFGGAKGGVNCPAHELEPAQIEAITRQLVDKLDQTIGPHRDIAAPDMNTNAQVMAWMMDEWAKLHGHEPAVVTGKPISLGGSYGRENATGRGLVYCFREAAPQLRMTPAETRIVVQGFGNVGSWAARIAHDLGCRIVGVADASGAISAQQGLDPAALRRHLDEGGTLTEFPGAERISGEEFLALECEVFIPAALGGLIHRDNADLLNCRLVLEGANTPTTPAADAILRDKGIHVVPDVLANAGGVVVSYFEWVQNLQNFRWTEREVNDRLGTSMRRAFREVSVRARDQDVPLRLAAYQLGIERVVEAARTRGYV</sequence>
<dbReference type="PANTHER" id="PTHR11606">
    <property type="entry name" value="GLUTAMATE DEHYDROGENASE"/>
    <property type="match status" value="1"/>
</dbReference>
<dbReference type="EMBL" id="CP087164">
    <property type="protein sequence ID" value="UGS33904.1"/>
    <property type="molecule type" value="Genomic_DNA"/>
</dbReference>
<dbReference type="GO" id="GO:0006538">
    <property type="term" value="P:L-glutamate catabolic process"/>
    <property type="evidence" value="ECO:0007669"/>
    <property type="project" value="TreeGrafter"/>
</dbReference>
<dbReference type="PRINTS" id="PR00082">
    <property type="entry name" value="GLFDHDRGNASE"/>
</dbReference>
<proteinExistence type="inferred from homology"/>
<dbReference type="Proteomes" id="UP001162834">
    <property type="component" value="Chromosome"/>
</dbReference>
<keyword evidence="5" id="KW-0520">NAD</keyword>
<comment type="similarity">
    <text evidence="1 3 7">Belongs to the Glu/Leu/Phe/Val dehydrogenases family.</text>
</comment>
<evidence type="ECO:0000259" key="8">
    <source>
        <dbReference type="SMART" id="SM00839"/>
    </source>
</evidence>
<dbReference type="CDD" id="cd01076">
    <property type="entry name" value="NAD_bind_1_Glu_DH"/>
    <property type="match status" value="1"/>
</dbReference>
<feature type="site" description="Important for catalysis" evidence="6">
    <location>
        <position position="159"/>
    </location>
</feature>
<evidence type="ECO:0000256" key="1">
    <source>
        <dbReference type="ARBA" id="ARBA00006382"/>
    </source>
</evidence>
<keyword evidence="5" id="KW-0547">Nucleotide-binding</keyword>
<dbReference type="InterPro" id="IPR014362">
    <property type="entry name" value="Glu_DH"/>
</dbReference>
<evidence type="ECO:0000256" key="5">
    <source>
        <dbReference type="PIRSR" id="PIRSR000185-2"/>
    </source>
</evidence>
<evidence type="ECO:0000256" key="3">
    <source>
        <dbReference type="PIRNR" id="PIRNR000185"/>
    </source>
</evidence>
<dbReference type="SMART" id="SM00839">
    <property type="entry name" value="ELFV_dehydrog"/>
    <property type="match status" value="1"/>
</dbReference>
<evidence type="ECO:0000313" key="10">
    <source>
        <dbReference type="Proteomes" id="UP001162834"/>
    </source>
</evidence>
<accession>A0A9E6XSS8</accession>
<gene>
    <name evidence="9" type="primary">gdhA</name>
    <name evidence="9" type="ORF">DSM104329_00270</name>
</gene>
<reference evidence="9" key="1">
    <citation type="journal article" date="2022" name="Int. J. Syst. Evol. Microbiol.">
        <title>Pseudomonas aegrilactucae sp. nov. and Pseudomonas morbosilactucae sp. nov., pathogens causing bacterial rot of lettuce in Japan.</title>
        <authorList>
            <person name="Sawada H."/>
            <person name="Fujikawa T."/>
            <person name="Satou M."/>
        </authorList>
    </citation>
    <scope>NUCLEOTIDE SEQUENCE</scope>
    <source>
        <strain evidence="9">0166_1</strain>
    </source>
</reference>
<dbReference type="InterPro" id="IPR006097">
    <property type="entry name" value="Glu/Leu/Phe/Val/Trp_DH_dimer"/>
</dbReference>
<evidence type="ECO:0000256" key="2">
    <source>
        <dbReference type="ARBA" id="ARBA00023002"/>
    </source>
</evidence>
<dbReference type="RefSeq" id="WP_259313593.1">
    <property type="nucleotide sequence ID" value="NZ_CP087164.1"/>
</dbReference>
<dbReference type="PANTHER" id="PTHR11606:SF13">
    <property type="entry name" value="GLUTAMATE DEHYDROGENASE 1, MITOCHONDRIAL"/>
    <property type="match status" value="1"/>
</dbReference>
<organism evidence="9 10">
    <name type="scientific">Capillimicrobium parvum</name>
    <dbReference type="NCBI Taxonomy" id="2884022"/>
    <lineage>
        <taxon>Bacteria</taxon>
        <taxon>Bacillati</taxon>
        <taxon>Actinomycetota</taxon>
        <taxon>Thermoleophilia</taxon>
        <taxon>Solirubrobacterales</taxon>
        <taxon>Capillimicrobiaceae</taxon>
        <taxon>Capillimicrobium</taxon>
    </lineage>
</organism>
<evidence type="ECO:0000256" key="4">
    <source>
        <dbReference type="PIRSR" id="PIRSR000185-1"/>
    </source>
</evidence>
<feature type="binding site" evidence="5">
    <location>
        <position position="202"/>
    </location>
    <ligand>
        <name>NAD(+)</name>
        <dbReference type="ChEBI" id="CHEBI:57540"/>
    </ligand>
</feature>
<dbReference type="Gene3D" id="3.40.50.720">
    <property type="entry name" value="NAD(P)-binding Rossmann-like Domain"/>
    <property type="match status" value="1"/>
</dbReference>
<feature type="binding site" evidence="5">
    <location>
        <position position="233"/>
    </location>
    <ligand>
        <name>NAD(+)</name>
        <dbReference type="ChEBI" id="CHEBI:57540"/>
    </ligand>
</feature>
<dbReference type="GO" id="GO:0000166">
    <property type="term" value="F:nucleotide binding"/>
    <property type="evidence" value="ECO:0007669"/>
    <property type="project" value="UniProtKB-KW"/>
</dbReference>
<dbReference type="InterPro" id="IPR006095">
    <property type="entry name" value="Glu/Leu/Phe/Val/Trp_DH"/>
</dbReference>
<dbReference type="SUPFAM" id="SSF51735">
    <property type="entry name" value="NAD(P)-binding Rossmann-fold domains"/>
    <property type="match status" value="1"/>
</dbReference>
<name>A0A9E6XSS8_9ACTN</name>
<dbReference type="InterPro" id="IPR033922">
    <property type="entry name" value="NAD_bind_Glu_DH"/>
</dbReference>
<dbReference type="Pfam" id="PF00208">
    <property type="entry name" value="ELFV_dehydrog"/>
    <property type="match status" value="1"/>
</dbReference>
<dbReference type="SUPFAM" id="SSF53223">
    <property type="entry name" value="Aminoacid dehydrogenase-like, N-terminal domain"/>
    <property type="match status" value="1"/>
</dbReference>
<protein>
    <recommendedName>
        <fullName evidence="3">Glutamate dehydrogenase</fullName>
    </recommendedName>
</protein>
<feature type="binding site" evidence="5">
    <location>
        <position position="83"/>
    </location>
    <ligand>
        <name>substrate</name>
    </ligand>
</feature>
<feature type="binding site" evidence="5">
    <location>
        <position position="361"/>
    </location>
    <ligand>
        <name>substrate</name>
    </ligand>
</feature>
<dbReference type="InterPro" id="IPR006096">
    <property type="entry name" value="Glu/Leu/Phe/Val/Trp_DH_C"/>
</dbReference>
<dbReference type="AlphaFoldDB" id="A0A9E6XSS8"/>
<dbReference type="InterPro" id="IPR046346">
    <property type="entry name" value="Aminoacid_DH-like_N_sf"/>
</dbReference>
<dbReference type="Pfam" id="PF02812">
    <property type="entry name" value="ELFV_dehydrog_N"/>
    <property type="match status" value="1"/>
</dbReference>
<keyword evidence="10" id="KW-1185">Reference proteome</keyword>
<dbReference type="PIRSF" id="PIRSF000185">
    <property type="entry name" value="Glu_DH"/>
    <property type="match status" value="1"/>
</dbReference>
<dbReference type="KEGG" id="sbae:DSM104329_00270"/>
<dbReference type="Gene3D" id="3.40.50.10860">
    <property type="entry name" value="Leucine Dehydrogenase, chain A, domain 1"/>
    <property type="match status" value="1"/>
</dbReference>
<feature type="domain" description="Glutamate/phenylalanine/leucine/valine/L-tryptophan dehydrogenase C-terminal" evidence="8">
    <location>
        <begin position="195"/>
        <end position="425"/>
    </location>
</feature>
<evidence type="ECO:0000256" key="7">
    <source>
        <dbReference type="RuleBase" id="RU004417"/>
    </source>
</evidence>
<evidence type="ECO:0000256" key="6">
    <source>
        <dbReference type="PIRSR" id="PIRSR000185-3"/>
    </source>
</evidence>
<dbReference type="GO" id="GO:0004352">
    <property type="term" value="F:glutamate dehydrogenase (NAD+) activity"/>
    <property type="evidence" value="ECO:0007669"/>
    <property type="project" value="TreeGrafter"/>
</dbReference>
<feature type="binding site" evidence="5">
    <location>
        <position position="107"/>
    </location>
    <ligand>
        <name>substrate</name>
    </ligand>
</feature>
<keyword evidence="2 3" id="KW-0560">Oxidoreductase</keyword>